<feature type="transmembrane region" description="Helical" evidence="1">
    <location>
        <begin position="346"/>
        <end position="364"/>
    </location>
</feature>
<dbReference type="Proteomes" id="UP001152321">
    <property type="component" value="Unassembled WGS sequence"/>
</dbReference>
<protein>
    <submittedName>
        <fullName evidence="2">Glycosyltransferase family 39 protein</fullName>
    </submittedName>
</protein>
<comment type="caution">
    <text evidence="2">The sequence shown here is derived from an EMBL/GenBank/DDBJ whole genome shotgun (WGS) entry which is preliminary data.</text>
</comment>
<evidence type="ECO:0000313" key="2">
    <source>
        <dbReference type="EMBL" id="MDG0817366.1"/>
    </source>
</evidence>
<name>A0ABT6DNG1_9BACT</name>
<feature type="transmembrane region" description="Helical" evidence="1">
    <location>
        <begin position="302"/>
        <end position="317"/>
    </location>
</feature>
<feature type="transmembrane region" description="Helical" evidence="1">
    <location>
        <begin position="324"/>
        <end position="340"/>
    </location>
</feature>
<sequence length="491" mass="57148">MDKIKYNFSLNQKNQQNFFIFGTALAVVFFLLSLWHRWIHIDDAWLGEQVYWLIHDGHVRSELFHGFMGHEEKLFVWHKLYIWQGALISKLFGFNIYYLKSLSLAYLGLIIFTFRKIFNFYKLEGYLWHLGLLLLFTSCWVFELGFTFRPDLAVTSFGLLSFYCLKIAKEEGARFALLAGILAGLATASHLNGILMIGSGIVLLIWRKDFRGTLIFAASAGLLSLFYLHDIHSLAELHTFWLQFKNDPSINREFSGPLHYLWKLIDEQRRYLHSPMEIAYTLLLTVLVLPNAKLLFKKDSELVIYVLTLCLLLALISHGKTSKYLIYAQPFFFLAILISWPKRIPLWKVPFILICLGTATYLNIKTYILPNRDEIASFEQLASILPENTKIVAPLDFIFNQIERFEQIQGIQVYEFFVLEGRMKQDAPSFFSMAAKFNRDYIVLNAAAMTFFEIKEKNYPPYEFLKREHHLGYSIFINTLSASNSSDTNKP</sequence>
<feature type="transmembrane region" description="Helical" evidence="1">
    <location>
        <begin position="278"/>
        <end position="296"/>
    </location>
</feature>
<keyword evidence="3" id="KW-1185">Reference proteome</keyword>
<feature type="transmembrane region" description="Helical" evidence="1">
    <location>
        <begin position="96"/>
        <end position="114"/>
    </location>
</feature>
<dbReference type="EMBL" id="JANRMI010000004">
    <property type="protein sequence ID" value="MDG0817366.1"/>
    <property type="molecule type" value="Genomic_DNA"/>
</dbReference>
<gene>
    <name evidence="2" type="ORF">NWE73_13375</name>
</gene>
<proteinExistence type="predicted"/>
<feature type="transmembrane region" description="Helical" evidence="1">
    <location>
        <begin position="126"/>
        <end position="146"/>
    </location>
</feature>
<keyword evidence="1" id="KW-1133">Transmembrane helix</keyword>
<feature type="transmembrane region" description="Helical" evidence="1">
    <location>
        <begin position="175"/>
        <end position="206"/>
    </location>
</feature>
<feature type="transmembrane region" description="Helical" evidence="1">
    <location>
        <begin position="18"/>
        <end position="38"/>
    </location>
</feature>
<evidence type="ECO:0000313" key="3">
    <source>
        <dbReference type="Proteomes" id="UP001152321"/>
    </source>
</evidence>
<feature type="transmembrane region" description="Helical" evidence="1">
    <location>
        <begin position="212"/>
        <end position="228"/>
    </location>
</feature>
<keyword evidence="1" id="KW-0472">Membrane</keyword>
<keyword evidence="1" id="KW-0812">Transmembrane</keyword>
<organism evidence="2 3">
    <name type="scientific">Bdellovibrio svalbardensis</name>
    <dbReference type="NCBI Taxonomy" id="2972972"/>
    <lineage>
        <taxon>Bacteria</taxon>
        <taxon>Pseudomonadati</taxon>
        <taxon>Bdellovibrionota</taxon>
        <taxon>Bdellovibrionia</taxon>
        <taxon>Bdellovibrionales</taxon>
        <taxon>Pseudobdellovibrionaceae</taxon>
        <taxon>Bdellovibrio</taxon>
    </lineage>
</organism>
<evidence type="ECO:0000256" key="1">
    <source>
        <dbReference type="SAM" id="Phobius"/>
    </source>
</evidence>
<reference evidence="2" key="1">
    <citation type="submission" date="2022-08" db="EMBL/GenBank/DDBJ databases">
        <title>Novel Bdellovibrio Species Isolated from Svalbard: Designation Bdellovibrio svalbardensis.</title>
        <authorList>
            <person name="Mitchell R.J."/>
            <person name="Choi S.Y."/>
        </authorList>
    </citation>
    <scope>NUCLEOTIDE SEQUENCE</scope>
    <source>
        <strain evidence="2">PAP01</strain>
    </source>
</reference>
<dbReference type="RefSeq" id="WP_277578841.1">
    <property type="nucleotide sequence ID" value="NZ_JANRMI010000004.1"/>
</dbReference>
<accession>A0ABT6DNG1</accession>